<reference evidence="1" key="1">
    <citation type="submission" date="2022-07" db="EMBL/GenBank/DDBJ databases">
        <title>Phylogenomic reconstructions and comparative analyses of Kickxellomycotina fungi.</title>
        <authorList>
            <person name="Reynolds N.K."/>
            <person name="Stajich J.E."/>
            <person name="Barry K."/>
            <person name="Grigoriev I.V."/>
            <person name="Crous P."/>
            <person name="Smith M.E."/>
        </authorList>
    </citation>
    <scope>NUCLEOTIDE SEQUENCE</scope>
    <source>
        <strain evidence="1">BCRC 34780</strain>
    </source>
</reference>
<evidence type="ECO:0000313" key="1">
    <source>
        <dbReference type="EMBL" id="KAJ2805892.1"/>
    </source>
</evidence>
<keyword evidence="2" id="KW-1185">Reference proteome</keyword>
<accession>A0ACC1LE53</accession>
<dbReference type="EMBL" id="JANBUN010000201">
    <property type="protein sequence ID" value="KAJ2805892.1"/>
    <property type="molecule type" value="Genomic_DNA"/>
</dbReference>
<evidence type="ECO:0000313" key="2">
    <source>
        <dbReference type="Proteomes" id="UP001140087"/>
    </source>
</evidence>
<proteinExistence type="predicted"/>
<name>A0ACC1LE53_9FUNG</name>
<protein>
    <submittedName>
        <fullName evidence="1">Stress response protein nst1</fullName>
    </submittedName>
</protein>
<comment type="caution">
    <text evidence="1">The sequence shown here is derived from an EMBL/GenBank/DDBJ whole genome shotgun (WGS) entry which is preliminary data.</text>
</comment>
<sequence length="1380" mass="151839">MAAITAKLHETFQSQLLTIMAEHGYDSMNCSMQDIADVLFSLGLLSSPTDDVADALRRHLQADLCRFMYSRLQEVTHGTVQGRMAQILTDPEAYARQCGADQHGETLEYDPDDPGELDDGSGPQRHSFIRLFRGEMDAQFEAGCDEDGPPSLPPTEPEWAIALARRLLPAHVQTVDSLLAGGAEGSEGTDKQQKTKKKRRRPKKKGKAKADDCDEDEWSLSPTRTEQPLLPLPPPPPVQPPPQQQLQPPPQQAHQTPVRPSAAAGATRSLSNHSGAETAHRRGAFPKLLPDGGSDMGLDASSDNITEPGLVREFWLSLSETERQALVVVEKEVVLARVRDQQNFSCGCHVCTRKREAIERELDSLYDNYYDVLKRNARKANLRLWVASARKHAQSMILRLVEALTDMVVDKLDTQPEAATRKRVQQVVIRCLEQSPDAKVLFGPELHKLTGPESALRPSSLADDDDADPLYLDEDQSPASLDVSMRLQESLTQTLHQSLKASLYGSADAADDGDIGLGDGFAGGGRDLIRLLQENDDYPSEPATNSDLFYTEDMLDTIDTFPADSKKFFDMMERLAEYRLQREDALLDARDDEVDEYVLHDQDIADVHHAQRQPSPPPLPLPQRRCPDCHGEISDTDDPQAYPGPADRPADQYRSHKRPREEPRPESPDDGSGSDQYGPRDGYDVDNDYEEDEEDILDHGDDELGETDDDYDELDPESAEREIESGRKVFQLFAARLFEQRVINAYREKAARDMQRDLILELEAEEKRSQAKDKRKQKRKEREKEKKRHIQQQKEADRLSKEAQARAEEERRRQEVEQRVRDLEKRRRDESAKARKAQEERNRRILEQADRRLEKERQEKLRIEQEQAAKLRAEREARERESREREAKEQARRDQEARKPAKQAPRQRTPRAKQAAPSEPPVAPPPVAPPQKPAGAPSPAAERPAVAMSPLPPAPPPSLPPPLQMPAPPPFPVTAPMANGLVSGSGMPLLDSLQRTPRLESTSPFQAPRSSVPAIHMGEAPPAATTTPAFAQMRARANSGPNLQHPAMLSAPIPAMPPPPPAPVVVDVPPEIDAEIASIVGRVMGSFTLEGDLVGGAEWRASPTAVAADRPLPPALDSNLRRNSMPMNRLAPPEDTAAEIYAAYCALDTFHCDAGTVLPAGRGHGGRHRAADIAQFHGRLTETDVWHTCVGLASANAAHCAVDHAARAVSFARDNARATPPSQLAAVSECAFGAFGLHPPQTGSPLLPGAPVPWAGLAVQPQPASAPSQGTPLPSPFEQQRLGLGFAPPSSLFLGGPGVHGPNAQFAVPLFQPPALRATVQPLSLPVDPQPAFSLSYTSPFLTPDPWSPPKQPNGPAVQLHPLRTHAQPAPASQLRQQPL</sequence>
<gene>
    <name evidence="1" type="primary">NST1</name>
    <name evidence="1" type="ORF">H4R21_001091</name>
</gene>
<organism evidence="1 2">
    <name type="scientific">Coemansia helicoidea</name>
    <dbReference type="NCBI Taxonomy" id="1286919"/>
    <lineage>
        <taxon>Eukaryota</taxon>
        <taxon>Fungi</taxon>
        <taxon>Fungi incertae sedis</taxon>
        <taxon>Zoopagomycota</taxon>
        <taxon>Kickxellomycotina</taxon>
        <taxon>Kickxellomycetes</taxon>
        <taxon>Kickxellales</taxon>
        <taxon>Kickxellaceae</taxon>
        <taxon>Coemansia</taxon>
    </lineage>
</organism>
<dbReference type="Proteomes" id="UP001140087">
    <property type="component" value="Unassembled WGS sequence"/>
</dbReference>